<evidence type="ECO:0000256" key="1">
    <source>
        <dbReference type="ARBA" id="ARBA00002512"/>
    </source>
</evidence>
<comment type="function">
    <text evidence="1 10">Involved in cell fusion during mating by stabilizing the plasma membrane fusion event.</text>
</comment>
<evidence type="ECO:0000256" key="2">
    <source>
        <dbReference type="ARBA" id="ARBA00004651"/>
    </source>
</evidence>
<comment type="caution">
    <text evidence="12">The sequence shown here is derived from an EMBL/GenBank/DDBJ whole genome shotgun (WGS) entry which is preliminary data.</text>
</comment>
<evidence type="ECO:0000256" key="9">
    <source>
        <dbReference type="ARBA" id="ARBA00023180"/>
    </source>
</evidence>
<dbReference type="GO" id="GO:0005886">
    <property type="term" value="C:plasma membrane"/>
    <property type="evidence" value="ECO:0007669"/>
    <property type="project" value="UniProtKB-SubCell"/>
</dbReference>
<evidence type="ECO:0000256" key="5">
    <source>
        <dbReference type="ARBA" id="ARBA00022692"/>
    </source>
</evidence>
<evidence type="ECO:0000313" key="12">
    <source>
        <dbReference type="EMBL" id="GAM41730.1"/>
    </source>
</evidence>
<dbReference type="AlphaFoldDB" id="A0A6V8HJH0"/>
<keyword evidence="6 10" id="KW-0184">Conjugation</keyword>
<feature type="transmembrane region" description="Helical" evidence="10">
    <location>
        <begin position="329"/>
        <end position="348"/>
    </location>
</feature>
<evidence type="ECO:0000256" key="7">
    <source>
        <dbReference type="ARBA" id="ARBA00022989"/>
    </source>
</evidence>
<sequence length="746" mass="80778">MRLFGRTIFPMLPPYGAHDGIDAPPPYADPDKPTPYLGLKARLSQIWINRWTILILLVLVRVLLASTNLQGNMDNAQSQALSACNSVQSAGSAMASLPHYMAQGVNELTAEGVTKAVNGLVQVLELMITGVEALVVFYINFLTQMYVCLFTLVARGASELALGIAEDATNVLKTTVPQIGSDLASAASTTENALNTLSSTLNSLKDDCNGLFVVGSLCDEIPDVPSFDFSKEISALNNLSLPSSVDDDIQKANNSIPTFDEVKNLTTTAIQFPFEQLKKLVQTHLGNYSFDSSAFPVPAKQSLSFCGENDGINEFFQKTADVIIEAKKVFIAILVIFAVLACIPMAWLEIRSWKLARDRAKIIETGNHDALDVVYLVSRPHTSTYGMKAATWFNNSRHQILVRWIFAYATSVPALVLLALGLAGLFACLCQYILLKAVEKEVPELTAEVTQFADKVIDSLNNASAQWALDTNHVLNNTNTDLNKNLFGWVNTSTTALNDTLNTFLDKSNEVINATFGGTPLYGAVTGIFDCVVELKVESVQKGLTWAHDNAYISLPQLPNNTFSIGATSSVNTGDSFLSDPGSTTSNQITEVVSEVIDKLKDGIETEAKISAVLVLLWFLLILIGVLRALMLCAKRDRVRGNGGGQENVVPGGPIEPVAFHNTSNTTLSGSSNNNAAMMMGGMPTSNGTRGVQMDPPPPAHENNPFDTYEDEKLGYAGERDYSSAAMHADARKSAYVEYGGDEKRR</sequence>
<keyword evidence="8 10" id="KW-0472">Membrane</keyword>
<evidence type="ECO:0000256" key="4">
    <source>
        <dbReference type="ARBA" id="ARBA00022475"/>
    </source>
</evidence>
<feature type="transmembrane region" description="Helical" evidence="10">
    <location>
        <begin position="610"/>
        <end position="630"/>
    </location>
</feature>
<feature type="transmembrane region" description="Helical" evidence="10">
    <location>
        <begin position="405"/>
        <end position="434"/>
    </location>
</feature>
<evidence type="ECO:0000256" key="6">
    <source>
        <dbReference type="ARBA" id="ARBA00022971"/>
    </source>
</evidence>
<comment type="similarity">
    <text evidence="3 10">Belongs to the PRM1 family.</text>
</comment>
<name>A0A6V8HJH0_TALPI</name>
<gene>
    <name evidence="12" type="ORF">TCE0_042f15070</name>
</gene>
<dbReference type="GO" id="GO:0043332">
    <property type="term" value="C:mating projection tip"/>
    <property type="evidence" value="ECO:0007669"/>
    <property type="project" value="UniProtKB-UniRule"/>
</dbReference>
<feature type="region of interest" description="Disordered" evidence="11">
    <location>
        <begin position="686"/>
        <end position="709"/>
    </location>
</feature>
<proteinExistence type="inferred from homology"/>
<dbReference type="GO" id="GO:0032220">
    <property type="term" value="P:plasma membrane fusion involved in cytogamy"/>
    <property type="evidence" value="ECO:0007669"/>
    <property type="project" value="TreeGrafter"/>
</dbReference>
<comment type="caution">
    <text evidence="10">Lacks conserved residue(s) required for the propagation of feature annotation.</text>
</comment>
<evidence type="ECO:0000256" key="3">
    <source>
        <dbReference type="ARBA" id="ARBA00010780"/>
    </source>
</evidence>
<dbReference type="EMBL" id="DF933838">
    <property type="protein sequence ID" value="GAM41730.1"/>
    <property type="molecule type" value="Genomic_DNA"/>
</dbReference>
<protein>
    <recommendedName>
        <fullName evidence="10">Plasma membrane fusion protein PRM1</fullName>
    </recommendedName>
</protein>
<feature type="transmembrane region" description="Helical" evidence="10">
    <location>
        <begin position="47"/>
        <end position="64"/>
    </location>
</feature>
<organism evidence="12 13">
    <name type="scientific">Talaromyces pinophilus</name>
    <name type="common">Penicillium pinophilum</name>
    <dbReference type="NCBI Taxonomy" id="128442"/>
    <lineage>
        <taxon>Eukaryota</taxon>
        <taxon>Fungi</taxon>
        <taxon>Dikarya</taxon>
        <taxon>Ascomycota</taxon>
        <taxon>Pezizomycotina</taxon>
        <taxon>Eurotiomycetes</taxon>
        <taxon>Eurotiomycetidae</taxon>
        <taxon>Eurotiales</taxon>
        <taxon>Trichocomaceae</taxon>
        <taxon>Talaromyces</taxon>
        <taxon>Talaromyces sect. Talaromyces</taxon>
    </lineage>
</organism>
<evidence type="ECO:0000256" key="11">
    <source>
        <dbReference type="SAM" id="MobiDB-lite"/>
    </source>
</evidence>
<accession>A0A6V8HJH0</accession>
<evidence type="ECO:0000256" key="8">
    <source>
        <dbReference type="ARBA" id="ARBA00023136"/>
    </source>
</evidence>
<dbReference type="InterPro" id="IPR026777">
    <property type="entry name" value="PRM1"/>
</dbReference>
<comment type="subcellular location">
    <subcellularLocation>
        <location evidence="2 10">Cell membrane</location>
        <topology evidence="2 10">Multi-pass membrane protein</topology>
    </subcellularLocation>
</comment>
<keyword evidence="7 10" id="KW-1133">Transmembrane helix</keyword>
<keyword evidence="4 10" id="KW-1003">Cell membrane</keyword>
<dbReference type="PANTHER" id="PTHR31030">
    <property type="entry name" value="PLASMA MEMBRANE FUSION PROTEIN PRM1"/>
    <property type="match status" value="1"/>
</dbReference>
<keyword evidence="13" id="KW-1185">Reference proteome</keyword>
<dbReference type="PANTHER" id="PTHR31030:SF1">
    <property type="entry name" value="PLASMA MEMBRANE FUSION PROTEIN PRM1"/>
    <property type="match status" value="1"/>
</dbReference>
<keyword evidence="9" id="KW-0325">Glycoprotein</keyword>
<dbReference type="Proteomes" id="UP000053095">
    <property type="component" value="Unassembled WGS sequence"/>
</dbReference>
<evidence type="ECO:0000256" key="10">
    <source>
        <dbReference type="RuleBase" id="RU366035"/>
    </source>
</evidence>
<keyword evidence="5 10" id="KW-0812">Transmembrane</keyword>
<reference evidence="13" key="1">
    <citation type="journal article" date="2015" name="Genome Announc.">
        <title>Draft genome sequence of Talaromyces cellulolyticus strain Y-94, a source of lignocellulosic biomass-degrading enzymes.</title>
        <authorList>
            <person name="Fujii T."/>
            <person name="Koike H."/>
            <person name="Sawayama S."/>
            <person name="Yano S."/>
            <person name="Inoue H."/>
        </authorList>
    </citation>
    <scope>NUCLEOTIDE SEQUENCE [LARGE SCALE GENOMIC DNA]</scope>
    <source>
        <strain evidence="13">Y-94</strain>
    </source>
</reference>
<evidence type="ECO:0000313" key="13">
    <source>
        <dbReference type="Proteomes" id="UP000053095"/>
    </source>
</evidence>